<dbReference type="Proteomes" id="UP000701853">
    <property type="component" value="Chromosome 10"/>
</dbReference>
<feature type="domain" description="GAG-pre-integrase" evidence="10">
    <location>
        <begin position="5"/>
        <end position="58"/>
    </location>
</feature>
<keyword evidence="6" id="KW-0229">DNA integration</keyword>
<evidence type="ECO:0000256" key="7">
    <source>
        <dbReference type="ARBA" id="ARBA00022918"/>
    </source>
</evidence>
<name>A0A8J5Y163_9ROSI</name>
<keyword evidence="12" id="KW-1185">Reference proteome</keyword>
<evidence type="ECO:0000256" key="5">
    <source>
        <dbReference type="ARBA" id="ARBA00022842"/>
    </source>
</evidence>
<gene>
    <name evidence="11" type="ORF">CXB51_025059</name>
</gene>
<evidence type="ECO:0000256" key="9">
    <source>
        <dbReference type="ARBA" id="ARBA00023172"/>
    </source>
</evidence>
<sequence>MENFVLAASAKDDSKLWHSRYGHLNIKGLKLLSDKGMVLGLPKIGSLDLCEGCIYKKQTRKSFPVGKAWRATECLELIHADLCGPMQTESLGGSCYFLLFTGDYSRMSWPVSLTRPQHGRVLALCKIMDILFLTLAFPKCHTAMTHTRVLGRVLKATETHGCVSARVFITMHTNLKFLRAWDTQLDYTSMGQTVCHTRPRQTWSYTDTSRSRCMSQTCLTLAYATRSMHIPDMSYTGTRLNTDAMS</sequence>
<evidence type="ECO:0000313" key="12">
    <source>
        <dbReference type="Proteomes" id="UP000701853"/>
    </source>
</evidence>
<dbReference type="GO" id="GO:0003676">
    <property type="term" value="F:nucleic acid binding"/>
    <property type="evidence" value="ECO:0007669"/>
    <property type="project" value="InterPro"/>
</dbReference>
<dbReference type="GO" id="GO:0003887">
    <property type="term" value="F:DNA-directed DNA polymerase activity"/>
    <property type="evidence" value="ECO:0007669"/>
    <property type="project" value="UniProtKB-KW"/>
</dbReference>
<evidence type="ECO:0000256" key="8">
    <source>
        <dbReference type="ARBA" id="ARBA00022932"/>
    </source>
</evidence>
<dbReference type="Gene3D" id="3.30.420.10">
    <property type="entry name" value="Ribonuclease H-like superfamily/Ribonuclease H"/>
    <property type="match status" value="1"/>
</dbReference>
<dbReference type="InterPro" id="IPR039537">
    <property type="entry name" value="Retrotran_Ty1/copia-like"/>
</dbReference>
<dbReference type="PANTHER" id="PTHR42648:SF11">
    <property type="entry name" value="TRANSPOSON TY4-P GAG-POL POLYPROTEIN"/>
    <property type="match status" value="1"/>
</dbReference>
<keyword evidence="8" id="KW-0808">Transferase</keyword>
<dbReference type="OrthoDB" id="1000085at2759"/>
<evidence type="ECO:0000256" key="2">
    <source>
        <dbReference type="ARBA" id="ARBA00022723"/>
    </source>
</evidence>
<evidence type="ECO:0000256" key="6">
    <source>
        <dbReference type="ARBA" id="ARBA00022908"/>
    </source>
</evidence>
<dbReference type="GO" id="GO:0016787">
    <property type="term" value="F:hydrolase activity"/>
    <property type="evidence" value="ECO:0007669"/>
    <property type="project" value="UniProtKB-KW"/>
</dbReference>
<evidence type="ECO:0000259" key="10">
    <source>
        <dbReference type="Pfam" id="PF13976"/>
    </source>
</evidence>
<accession>A0A8J5Y163</accession>
<dbReference type="InterPro" id="IPR036397">
    <property type="entry name" value="RNaseH_sf"/>
</dbReference>
<proteinExistence type="predicted"/>
<keyword evidence="9" id="KW-0233">DNA recombination</keyword>
<keyword evidence="8" id="KW-0239">DNA-directed DNA polymerase</keyword>
<keyword evidence="8" id="KW-0548">Nucleotidyltransferase</keyword>
<dbReference type="GO" id="GO:0003964">
    <property type="term" value="F:RNA-directed DNA polymerase activity"/>
    <property type="evidence" value="ECO:0007669"/>
    <property type="project" value="UniProtKB-KW"/>
</dbReference>
<dbReference type="GO" id="GO:0006310">
    <property type="term" value="P:DNA recombination"/>
    <property type="evidence" value="ECO:0007669"/>
    <property type="project" value="UniProtKB-KW"/>
</dbReference>
<comment type="caution">
    <text evidence="11">The sequence shown here is derived from an EMBL/GenBank/DDBJ whole genome shotgun (WGS) entry which is preliminary data.</text>
</comment>
<dbReference type="GO" id="GO:0046872">
    <property type="term" value="F:metal ion binding"/>
    <property type="evidence" value="ECO:0007669"/>
    <property type="project" value="UniProtKB-KW"/>
</dbReference>
<organism evidence="11 12">
    <name type="scientific">Gossypium anomalum</name>
    <dbReference type="NCBI Taxonomy" id="47600"/>
    <lineage>
        <taxon>Eukaryota</taxon>
        <taxon>Viridiplantae</taxon>
        <taxon>Streptophyta</taxon>
        <taxon>Embryophyta</taxon>
        <taxon>Tracheophyta</taxon>
        <taxon>Spermatophyta</taxon>
        <taxon>Magnoliopsida</taxon>
        <taxon>eudicotyledons</taxon>
        <taxon>Gunneridae</taxon>
        <taxon>Pentapetalae</taxon>
        <taxon>rosids</taxon>
        <taxon>malvids</taxon>
        <taxon>Malvales</taxon>
        <taxon>Malvaceae</taxon>
        <taxon>Malvoideae</taxon>
        <taxon>Gossypium</taxon>
    </lineage>
</organism>
<dbReference type="AlphaFoldDB" id="A0A8J5Y163"/>
<evidence type="ECO:0000313" key="11">
    <source>
        <dbReference type="EMBL" id="KAG8480416.1"/>
    </source>
</evidence>
<evidence type="ECO:0000256" key="3">
    <source>
        <dbReference type="ARBA" id="ARBA00022759"/>
    </source>
</evidence>
<dbReference type="InterPro" id="IPR012337">
    <property type="entry name" value="RNaseH-like_sf"/>
</dbReference>
<reference evidence="11 12" key="1">
    <citation type="journal article" date="2021" name="bioRxiv">
        <title>The Gossypium anomalum genome as a resource for cotton improvement and evolutionary analysis of hybrid incompatibility.</title>
        <authorList>
            <person name="Grover C.E."/>
            <person name="Yuan D."/>
            <person name="Arick M.A."/>
            <person name="Miller E.R."/>
            <person name="Hu G."/>
            <person name="Peterson D.G."/>
            <person name="Wendel J.F."/>
            <person name="Udall J.A."/>
        </authorList>
    </citation>
    <scope>NUCLEOTIDE SEQUENCE [LARGE SCALE GENOMIC DNA]</scope>
    <source>
        <strain evidence="11">JFW-Udall</strain>
        <tissue evidence="11">Leaf</tissue>
    </source>
</reference>
<evidence type="ECO:0000256" key="1">
    <source>
        <dbReference type="ARBA" id="ARBA00022722"/>
    </source>
</evidence>
<keyword evidence="4" id="KW-0378">Hydrolase</keyword>
<dbReference type="PANTHER" id="PTHR42648">
    <property type="entry name" value="TRANSPOSASE, PUTATIVE-RELATED"/>
    <property type="match status" value="1"/>
</dbReference>
<dbReference type="GO" id="GO:0015074">
    <property type="term" value="P:DNA integration"/>
    <property type="evidence" value="ECO:0007669"/>
    <property type="project" value="UniProtKB-KW"/>
</dbReference>
<dbReference type="EMBL" id="JAHUZN010000010">
    <property type="protein sequence ID" value="KAG8480416.1"/>
    <property type="molecule type" value="Genomic_DNA"/>
</dbReference>
<dbReference type="InterPro" id="IPR025724">
    <property type="entry name" value="GAG-pre-integrase_dom"/>
</dbReference>
<keyword evidence="1" id="KW-0540">Nuclease</keyword>
<dbReference type="Pfam" id="PF13976">
    <property type="entry name" value="gag_pre-integrs"/>
    <property type="match status" value="1"/>
</dbReference>
<keyword evidence="7" id="KW-0695">RNA-directed DNA polymerase</keyword>
<evidence type="ECO:0000256" key="4">
    <source>
        <dbReference type="ARBA" id="ARBA00022801"/>
    </source>
</evidence>
<dbReference type="GO" id="GO:0004519">
    <property type="term" value="F:endonuclease activity"/>
    <property type="evidence" value="ECO:0007669"/>
    <property type="project" value="UniProtKB-KW"/>
</dbReference>
<keyword evidence="2" id="KW-0479">Metal-binding</keyword>
<protein>
    <recommendedName>
        <fullName evidence="10">GAG-pre-integrase domain-containing protein</fullName>
    </recommendedName>
</protein>
<keyword evidence="3" id="KW-0255">Endonuclease</keyword>
<dbReference type="SUPFAM" id="SSF53098">
    <property type="entry name" value="Ribonuclease H-like"/>
    <property type="match status" value="1"/>
</dbReference>
<keyword evidence="5" id="KW-0460">Magnesium</keyword>